<dbReference type="InterPro" id="IPR011993">
    <property type="entry name" value="PH-like_dom_sf"/>
</dbReference>
<keyword evidence="4" id="KW-1185">Reference proteome</keyword>
<dbReference type="Gene3D" id="2.30.29.30">
    <property type="entry name" value="Pleckstrin-homology domain (PH domain)/Phosphotyrosine-binding domain (PTB)"/>
    <property type="match status" value="2"/>
</dbReference>
<feature type="domain" description="RanBD1" evidence="2">
    <location>
        <begin position="398"/>
        <end position="527"/>
    </location>
</feature>
<organism evidence="3 4">
    <name type="scientific">Mesorhabditis spiculigera</name>
    <dbReference type="NCBI Taxonomy" id="96644"/>
    <lineage>
        <taxon>Eukaryota</taxon>
        <taxon>Metazoa</taxon>
        <taxon>Ecdysozoa</taxon>
        <taxon>Nematoda</taxon>
        <taxon>Chromadorea</taxon>
        <taxon>Rhabditida</taxon>
        <taxon>Rhabditina</taxon>
        <taxon>Rhabditomorpha</taxon>
        <taxon>Rhabditoidea</taxon>
        <taxon>Rhabditidae</taxon>
        <taxon>Mesorhabditinae</taxon>
        <taxon>Mesorhabditis</taxon>
    </lineage>
</organism>
<feature type="domain" description="RanBD1" evidence="2">
    <location>
        <begin position="119"/>
        <end position="253"/>
    </location>
</feature>
<feature type="compositionally biased region" description="Polar residues" evidence="1">
    <location>
        <begin position="1"/>
        <end position="13"/>
    </location>
</feature>
<feature type="compositionally biased region" description="Low complexity" evidence="1">
    <location>
        <begin position="14"/>
        <end position="26"/>
    </location>
</feature>
<feature type="compositionally biased region" description="Acidic residues" evidence="1">
    <location>
        <begin position="382"/>
        <end position="395"/>
    </location>
</feature>
<proteinExistence type="predicted"/>
<feature type="compositionally biased region" description="Basic and acidic residues" evidence="1">
    <location>
        <begin position="95"/>
        <end position="104"/>
    </location>
</feature>
<feature type="region of interest" description="Disordered" evidence="1">
    <location>
        <begin position="366"/>
        <end position="398"/>
    </location>
</feature>
<dbReference type="GO" id="GO:0005643">
    <property type="term" value="C:nuclear pore"/>
    <property type="evidence" value="ECO:0007669"/>
    <property type="project" value="TreeGrafter"/>
</dbReference>
<feature type="non-terminal residue" evidence="3">
    <location>
        <position position="1"/>
    </location>
</feature>
<dbReference type="PROSITE" id="PS50196">
    <property type="entry name" value="RANBD1"/>
    <property type="match status" value="2"/>
</dbReference>
<feature type="compositionally biased region" description="Acidic residues" evidence="1">
    <location>
        <begin position="105"/>
        <end position="115"/>
    </location>
</feature>
<protein>
    <recommendedName>
        <fullName evidence="2">RanBD1 domain-containing protein</fullName>
    </recommendedName>
</protein>
<feature type="compositionally biased region" description="Low complexity" evidence="1">
    <location>
        <begin position="305"/>
        <end position="324"/>
    </location>
</feature>
<name>A0AA36CYT7_9BILA</name>
<reference evidence="3" key="1">
    <citation type="submission" date="2023-06" db="EMBL/GenBank/DDBJ databases">
        <authorList>
            <person name="Delattre M."/>
        </authorList>
    </citation>
    <scope>NUCLEOTIDE SEQUENCE</scope>
    <source>
        <strain evidence="3">AF72</strain>
    </source>
</reference>
<evidence type="ECO:0000256" key="1">
    <source>
        <dbReference type="SAM" id="MobiDB-lite"/>
    </source>
</evidence>
<dbReference type="AlphaFoldDB" id="A0AA36CYT7"/>
<dbReference type="SMART" id="SM00160">
    <property type="entry name" value="RanBD"/>
    <property type="match status" value="2"/>
</dbReference>
<feature type="region of interest" description="Disordered" evidence="1">
    <location>
        <begin position="1"/>
        <end position="26"/>
    </location>
</feature>
<sequence length="533" mass="57516">MVAPSPSINRAGQSPSTASSSSPVVTAAAPVLPKPALSFATPPATFKPATPKPAEAVVTTTPNAVKPATLTFGNIFGAAPKPPMPTTPQAVVSSPKKEPEQAVREDEEGDPEEYVPEADFAPAIPLPDLVDVVTGEEDETPLFTTRCKVYRFTDNEWKERGIGELKVLENKDTKKRRIVMRREQVHKVCVNHGFDASMKIEPMRNQPKALCWVCMDASDGESTVTKLSARFASPELAAEFRTVFEAAVENAKNYASPQKPVDIKDEPKSEPAEESAAAPQKTLFGGSAFGSSSPGGSIFGGAVKTPTTTGPSAETTATSHVFGQGTSLGGTSGFSFSSAAPKGNIFEGTTSESAKQKLNALEKAKPLNTSMASSGPGNQNKDDDEEGGEDDEYEAQADFQPIVPLPDLIEVKTGEEEEEVVFKERCKLYRYDKEAREAKERGVGEIKILRNSNGLYRCVMRREQVHKLCANFLIRAGMTITEKDKSEQVALLNCRDFSEDAGGREETLFIKFKSSVERDAFIATYREGIASDS</sequence>
<feature type="compositionally biased region" description="Low complexity" evidence="1">
    <location>
        <begin position="274"/>
        <end position="296"/>
    </location>
</feature>
<dbReference type="CDD" id="cd00835">
    <property type="entry name" value="RanBD_family"/>
    <property type="match status" value="2"/>
</dbReference>
<comment type="caution">
    <text evidence="3">The sequence shown here is derived from an EMBL/GenBank/DDBJ whole genome shotgun (WGS) entry which is preliminary data.</text>
</comment>
<accession>A0AA36CYT7</accession>
<dbReference type="EMBL" id="CATQJA010002652">
    <property type="protein sequence ID" value="CAJ0577860.1"/>
    <property type="molecule type" value="Genomic_DNA"/>
</dbReference>
<dbReference type="GO" id="GO:0005737">
    <property type="term" value="C:cytoplasm"/>
    <property type="evidence" value="ECO:0007669"/>
    <property type="project" value="TreeGrafter"/>
</dbReference>
<gene>
    <name evidence="3" type="ORF">MSPICULIGERA_LOCUS16125</name>
</gene>
<dbReference type="PANTHER" id="PTHR23138">
    <property type="entry name" value="RAN BINDING PROTEIN"/>
    <property type="match status" value="1"/>
</dbReference>
<dbReference type="InterPro" id="IPR045255">
    <property type="entry name" value="RanBP1-like"/>
</dbReference>
<dbReference type="GO" id="GO:0005096">
    <property type="term" value="F:GTPase activator activity"/>
    <property type="evidence" value="ECO:0007669"/>
    <property type="project" value="TreeGrafter"/>
</dbReference>
<feature type="region of interest" description="Disordered" evidence="1">
    <location>
        <begin position="257"/>
        <end position="324"/>
    </location>
</feature>
<dbReference type="Proteomes" id="UP001177023">
    <property type="component" value="Unassembled WGS sequence"/>
</dbReference>
<dbReference type="SUPFAM" id="SSF50729">
    <property type="entry name" value="PH domain-like"/>
    <property type="match status" value="2"/>
</dbReference>
<evidence type="ECO:0000313" key="4">
    <source>
        <dbReference type="Proteomes" id="UP001177023"/>
    </source>
</evidence>
<dbReference type="FunFam" id="2.30.29.30:FF:000018">
    <property type="entry name" value="E3 SUMO-protein ligase RanBP2"/>
    <property type="match status" value="1"/>
</dbReference>
<evidence type="ECO:0000313" key="3">
    <source>
        <dbReference type="EMBL" id="CAJ0577860.1"/>
    </source>
</evidence>
<dbReference type="PANTHER" id="PTHR23138:SF87">
    <property type="entry name" value="E3 SUMO-PROTEIN LIGASE RANBP2"/>
    <property type="match status" value="1"/>
</dbReference>
<feature type="compositionally biased region" description="Basic and acidic residues" evidence="1">
    <location>
        <begin position="261"/>
        <end position="271"/>
    </location>
</feature>
<feature type="compositionally biased region" description="Polar residues" evidence="1">
    <location>
        <begin position="367"/>
        <end position="379"/>
    </location>
</feature>
<feature type="region of interest" description="Disordered" evidence="1">
    <location>
        <begin position="77"/>
        <end position="115"/>
    </location>
</feature>
<dbReference type="Pfam" id="PF00638">
    <property type="entry name" value="Ran_BP1"/>
    <property type="match status" value="2"/>
</dbReference>
<dbReference type="InterPro" id="IPR000156">
    <property type="entry name" value="Ran_bind_dom"/>
</dbReference>
<evidence type="ECO:0000259" key="2">
    <source>
        <dbReference type="PROSITE" id="PS50196"/>
    </source>
</evidence>